<sequence length="270" mass="29903">MVETIQLTGAQETLLATLQARALDNRRPRPVLGDSTAEALLRRIEYDFGRIRTGAKDERIVTFRAKKLDEWASAYLAGHPDAVVLHLGCGLDSRAFRLDVPPGVLWIDVDMPEVVELRGKLYPDKDGYRMIGSSVTDEGWLADLPTGRDVLVLAEGLTPYLPEAGGEAMLRRITRHFPAGMMAFDAVVPLAVRCARFSQLLRATGATFGWGVGDPRSLEMRVPGLRHREQWSLIAAPQVADAGPVDRAIGAAMRRIPPVRDSYRLLRYTF</sequence>
<dbReference type="PATRIC" id="fig|1678637.3.peg.359"/>
<dbReference type="OrthoDB" id="9800233at2"/>
<dbReference type="Gene3D" id="3.40.50.150">
    <property type="entry name" value="Vaccinia Virus protein VP39"/>
    <property type="match status" value="1"/>
</dbReference>
<dbReference type="GO" id="GO:0032259">
    <property type="term" value="P:methylation"/>
    <property type="evidence" value="ECO:0007669"/>
    <property type="project" value="UniProtKB-KW"/>
</dbReference>
<dbReference type="Proteomes" id="UP000037288">
    <property type="component" value="Unassembled WGS sequence"/>
</dbReference>
<keyword evidence="2 3" id="KW-0808">Transferase</keyword>
<dbReference type="InterPro" id="IPR029063">
    <property type="entry name" value="SAM-dependent_MTases_sf"/>
</dbReference>
<gene>
    <name evidence="3" type="ORF">AC230_01680</name>
</gene>
<dbReference type="PIRSF" id="PIRSF028177">
    <property type="entry name" value="Polyketide_synth_Omtfrase_TcmP"/>
    <property type="match status" value="1"/>
</dbReference>
<comment type="caution">
    <text evidence="3">The sequence shown here is derived from an EMBL/GenBank/DDBJ whole genome shotgun (WGS) entry which is preliminary data.</text>
</comment>
<keyword evidence="4" id="KW-1185">Reference proteome</keyword>
<dbReference type="PANTHER" id="PTHR43619">
    <property type="entry name" value="S-ADENOSYL-L-METHIONINE-DEPENDENT METHYLTRANSFERASE YKTD-RELATED"/>
    <property type="match status" value="1"/>
</dbReference>
<dbReference type="AlphaFoldDB" id="A0A0K9XJC0"/>
<dbReference type="InterPro" id="IPR007213">
    <property type="entry name" value="Ppm1/Ppm2/Tcmp"/>
</dbReference>
<dbReference type="Pfam" id="PF04072">
    <property type="entry name" value="LCM"/>
    <property type="match status" value="1"/>
</dbReference>
<dbReference type="GO" id="GO:0008168">
    <property type="term" value="F:methyltransferase activity"/>
    <property type="evidence" value="ECO:0007669"/>
    <property type="project" value="UniProtKB-KW"/>
</dbReference>
<keyword evidence="1 3" id="KW-0489">Methyltransferase</keyword>
<protein>
    <submittedName>
        <fullName evidence="3">Polyketide synthesis methyltransferase</fullName>
    </submittedName>
</protein>
<dbReference type="SUPFAM" id="SSF53335">
    <property type="entry name" value="S-adenosyl-L-methionine-dependent methyltransferases"/>
    <property type="match status" value="1"/>
</dbReference>
<name>A0A0K9XJC0_9ACTN</name>
<evidence type="ECO:0000256" key="1">
    <source>
        <dbReference type="ARBA" id="ARBA00022603"/>
    </source>
</evidence>
<dbReference type="InterPro" id="IPR016874">
    <property type="entry name" value="TcmP-like"/>
</dbReference>
<evidence type="ECO:0000313" key="3">
    <source>
        <dbReference type="EMBL" id="KNB53413.1"/>
    </source>
</evidence>
<reference evidence="4" key="1">
    <citation type="submission" date="2015-07" db="EMBL/GenBank/DDBJ databases">
        <title>Draft genome sequence of Streptomyces sp. CMAA 1322, a bacterium isolated from Caatinga biome, from dry forest semiarid of Brazil.</title>
        <authorList>
            <person name="Santos S.N."/>
            <person name="Gacesa R."/>
            <person name="Taketani R.G."/>
            <person name="Long P.F."/>
            <person name="Melo I.S."/>
        </authorList>
    </citation>
    <scope>NUCLEOTIDE SEQUENCE [LARGE SCALE GENOMIC DNA]</scope>
    <source>
        <strain evidence="4">CMAA 1322</strain>
    </source>
</reference>
<evidence type="ECO:0000256" key="2">
    <source>
        <dbReference type="ARBA" id="ARBA00022679"/>
    </source>
</evidence>
<dbReference type="EMBL" id="LFXA01000002">
    <property type="protein sequence ID" value="KNB53413.1"/>
    <property type="molecule type" value="Genomic_DNA"/>
</dbReference>
<dbReference type="PANTHER" id="PTHR43619:SF2">
    <property type="entry name" value="S-ADENOSYL-L-METHIONINE-DEPENDENT METHYLTRANSFERASES SUPERFAMILY PROTEIN"/>
    <property type="match status" value="1"/>
</dbReference>
<organism evidence="3 4">
    <name type="scientific">Streptomyces caatingaensis</name>
    <dbReference type="NCBI Taxonomy" id="1678637"/>
    <lineage>
        <taxon>Bacteria</taxon>
        <taxon>Bacillati</taxon>
        <taxon>Actinomycetota</taxon>
        <taxon>Actinomycetes</taxon>
        <taxon>Kitasatosporales</taxon>
        <taxon>Streptomycetaceae</taxon>
        <taxon>Streptomyces</taxon>
    </lineage>
</organism>
<accession>A0A0K9XJC0</accession>
<dbReference type="STRING" id="1678637.AC230_01680"/>
<evidence type="ECO:0000313" key="4">
    <source>
        <dbReference type="Proteomes" id="UP000037288"/>
    </source>
</evidence>
<proteinExistence type="predicted"/>
<dbReference type="RefSeq" id="WP_049714118.1">
    <property type="nucleotide sequence ID" value="NZ_LFXA01000002.1"/>
</dbReference>